<gene>
    <name evidence="1" type="ORF">GLIP_2107</name>
</gene>
<name>K6YTX8_9ALTE</name>
<dbReference type="EMBL" id="BAEN01000041">
    <property type="protein sequence ID" value="GAC14735.1"/>
    <property type="molecule type" value="Genomic_DNA"/>
</dbReference>
<dbReference type="AlphaFoldDB" id="K6YTX8"/>
<keyword evidence="2" id="KW-1185">Reference proteome</keyword>
<dbReference type="STRING" id="1127673.GLIP_2107"/>
<accession>K6YTX8</accession>
<proteinExistence type="predicted"/>
<organism evidence="1 2">
    <name type="scientific">Aliiglaciecola lipolytica E3</name>
    <dbReference type="NCBI Taxonomy" id="1127673"/>
    <lineage>
        <taxon>Bacteria</taxon>
        <taxon>Pseudomonadati</taxon>
        <taxon>Pseudomonadota</taxon>
        <taxon>Gammaproteobacteria</taxon>
        <taxon>Alteromonadales</taxon>
        <taxon>Alteromonadaceae</taxon>
        <taxon>Aliiglaciecola</taxon>
    </lineage>
</organism>
<evidence type="ECO:0000313" key="1">
    <source>
        <dbReference type="EMBL" id="GAC14735.1"/>
    </source>
</evidence>
<sequence length="44" mass="5187">MKVKYAPRLQNLLSSLTRQQISKIYSKIFTAFNIKPFKNLLRTS</sequence>
<comment type="caution">
    <text evidence="1">The sequence shown here is derived from an EMBL/GenBank/DDBJ whole genome shotgun (WGS) entry which is preliminary data.</text>
</comment>
<reference evidence="1 2" key="1">
    <citation type="journal article" date="2017" name="Antonie Van Leeuwenhoek">
        <title>Rhizobium rhizosphaerae sp. nov., a novel species isolated from rice rhizosphere.</title>
        <authorList>
            <person name="Zhao J.J."/>
            <person name="Zhang J."/>
            <person name="Zhang R.J."/>
            <person name="Zhang C.W."/>
            <person name="Yin H.Q."/>
            <person name="Zhang X.X."/>
        </authorList>
    </citation>
    <scope>NUCLEOTIDE SEQUENCE [LARGE SCALE GENOMIC DNA]</scope>
    <source>
        <strain evidence="1 2">E3</strain>
    </source>
</reference>
<dbReference type="Proteomes" id="UP000006334">
    <property type="component" value="Unassembled WGS sequence"/>
</dbReference>
<evidence type="ECO:0000313" key="2">
    <source>
        <dbReference type="Proteomes" id="UP000006334"/>
    </source>
</evidence>
<protein>
    <submittedName>
        <fullName evidence="1">Uncharacterized protein</fullName>
    </submittedName>
</protein>